<dbReference type="SUPFAM" id="SSF51735">
    <property type="entry name" value="NAD(P)-binding Rossmann-fold domains"/>
    <property type="match status" value="1"/>
</dbReference>
<keyword evidence="2" id="KW-0521">NADP</keyword>
<accession>A0A9P3FIC4</accession>
<organism evidence="4 5">
    <name type="scientific">Cercospora kikuchii</name>
    <dbReference type="NCBI Taxonomy" id="84275"/>
    <lineage>
        <taxon>Eukaryota</taxon>
        <taxon>Fungi</taxon>
        <taxon>Dikarya</taxon>
        <taxon>Ascomycota</taxon>
        <taxon>Pezizomycotina</taxon>
        <taxon>Dothideomycetes</taxon>
        <taxon>Dothideomycetidae</taxon>
        <taxon>Mycosphaerellales</taxon>
        <taxon>Mycosphaerellaceae</taxon>
        <taxon>Cercospora</taxon>
    </lineage>
</organism>
<evidence type="ECO:0000313" key="5">
    <source>
        <dbReference type="Proteomes" id="UP000825890"/>
    </source>
</evidence>
<dbReference type="PANTHER" id="PTHR42748:SF11">
    <property type="entry name" value="NMRA-LIKE DOMAIN-CONTAINING PROTEIN"/>
    <property type="match status" value="1"/>
</dbReference>
<dbReference type="GeneID" id="68297057"/>
<reference evidence="4 5" key="1">
    <citation type="submission" date="2021-01" db="EMBL/GenBank/DDBJ databases">
        <title>Cercospora kikuchii MAFF 305040 whole genome shotgun sequence.</title>
        <authorList>
            <person name="Kashiwa T."/>
            <person name="Suzuki T."/>
        </authorList>
    </citation>
    <scope>NUCLEOTIDE SEQUENCE [LARGE SCALE GENOMIC DNA]</scope>
    <source>
        <strain evidence="4 5">MAFF 305040</strain>
    </source>
</reference>
<dbReference type="Gene3D" id="3.90.25.10">
    <property type="entry name" value="UDP-galactose 4-epimerase, domain 1"/>
    <property type="match status" value="1"/>
</dbReference>
<feature type="domain" description="NmrA-like" evidence="3">
    <location>
        <begin position="1"/>
        <end position="305"/>
    </location>
</feature>
<dbReference type="RefSeq" id="XP_044662908.1">
    <property type="nucleotide sequence ID" value="XM_044806973.1"/>
</dbReference>
<dbReference type="Pfam" id="PF05368">
    <property type="entry name" value="NmrA"/>
    <property type="match status" value="1"/>
</dbReference>
<dbReference type="Gene3D" id="3.40.50.720">
    <property type="entry name" value="NAD(P)-binding Rossmann-like Domain"/>
    <property type="match status" value="1"/>
</dbReference>
<sequence length="313" mass="34566">MTKLLAIFGATGNQGSSIISFVLNDPELSKQYRIRAITRDVASSKAKALPSSIEVVAADTSDPASLTSALADVHTLFLMSTPAFGPNALEDELQTIKTSVDVAVTAGVQYIIFSTLPPVTQISSGRYTRVTPFDAKAKAEGYIRSLSPKISSAFYCPGSFMENFLQPAAVGIRKLENEEKWIMERHVSGKTQLPLIAAVEDTGKFVGAILADPEKFKGKTLRAMEKWYSLGNIVEEISKVTGKKVEYRQVELKQKMEEMGFWEGMFVEYFGYLEEFGYFGPGQGKELEWSQGVARGELVGFGEWLKRQEIVLN</sequence>
<dbReference type="Proteomes" id="UP000825890">
    <property type="component" value="Unassembled WGS sequence"/>
</dbReference>
<dbReference type="InterPro" id="IPR008030">
    <property type="entry name" value="NmrA-like"/>
</dbReference>
<evidence type="ECO:0000313" key="4">
    <source>
        <dbReference type="EMBL" id="GIZ48421.1"/>
    </source>
</evidence>
<proteinExistence type="inferred from homology"/>
<evidence type="ECO:0000256" key="2">
    <source>
        <dbReference type="ARBA" id="ARBA00022857"/>
    </source>
</evidence>
<protein>
    <recommendedName>
        <fullName evidence="3">NmrA-like domain-containing protein</fullName>
    </recommendedName>
</protein>
<name>A0A9P3FIC4_9PEZI</name>
<keyword evidence="5" id="KW-1185">Reference proteome</keyword>
<dbReference type="EMBL" id="BOLY01000008">
    <property type="protein sequence ID" value="GIZ48421.1"/>
    <property type="molecule type" value="Genomic_DNA"/>
</dbReference>
<comment type="caution">
    <text evidence="4">The sequence shown here is derived from an EMBL/GenBank/DDBJ whole genome shotgun (WGS) entry which is preliminary data.</text>
</comment>
<evidence type="ECO:0000256" key="1">
    <source>
        <dbReference type="ARBA" id="ARBA00006328"/>
    </source>
</evidence>
<dbReference type="InterPro" id="IPR051164">
    <property type="entry name" value="NmrA-like_oxidored"/>
</dbReference>
<evidence type="ECO:0000259" key="3">
    <source>
        <dbReference type="Pfam" id="PF05368"/>
    </source>
</evidence>
<dbReference type="OrthoDB" id="300709at2759"/>
<dbReference type="AlphaFoldDB" id="A0A9P3FIC4"/>
<dbReference type="CDD" id="cd05251">
    <property type="entry name" value="NmrA_like_SDR_a"/>
    <property type="match status" value="1"/>
</dbReference>
<dbReference type="GO" id="GO:0005634">
    <property type="term" value="C:nucleus"/>
    <property type="evidence" value="ECO:0007669"/>
    <property type="project" value="TreeGrafter"/>
</dbReference>
<dbReference type="PANTHER" id="PTHR42748">
    <property type="entry name" value="NITROGEN METABOLITE REPRESSION PROTEIN NMRA FAMILY MEMBER"/>
    <property type="match status" value="1"/>
</dbReference>
<gene>
    <name evidence="4" type="ORF">CKM354_001148200</name>
</gene>
<dbReference type="InterPro" id="IPR036291">
    <property type="entry name" value="NAD(P)-bd_dom_sf"/>
</dbReference>
<comment type="similarity">
    <text evidence="1">Belongs to the NmrA-type oxidoreductase family.</text>
</comment>